<accession>A0ACC3TD46</accession>
<reference evidence="2" key="1">
    <citation type="journal article" date="2024" name="Front. Bioeng. Biotechnol.">
        <title>Genome-scale model development and genomic sequencing of the oleaginous clade Lipomyces.</title>
        <authorList>
            <person name="Czajka J.J."/>
            <person name="Han Y."/>
            <person name="Kim J."/>
            <person name="Mondo S.J."/>
            <person name="Hofstad B.A."/>
            <person name="Robles A."/>
            <person name="Haridas S."/>
            <person name="Riley R."/>
            <person name="LaButti K."/>
            <person name="Pangilinan J."/>
            <person name="Andreopoulos W."/>
            <person name="Lipzen A."/>
            <person name="Yan J."/>
            <person name="Wang M."/>
            <person name="Ng V."/>
            <person name="Grigoriev I.V."/>
            <person name="Spatafora J.W."/>
            <person name="Magnuson J.K."/>
            <person name="Baker S.E."/>
            <person name="Pomraning K.R."/>
        </authorList>
    </citation>
    <scope>NUCLEOTIDE SEQUENCE [LARGE SCALE GENOMIC DNA]</scope>
    <source>
        <strain evidence="2">CBS 10300</strain>
    </source>
</reference>
<protein>
    <submittedName>
        <fullName evidence="1">Uncharacterized protein</fullName>
    </submittedName>
</protein>
<dbReference type="Proteomes" id="UP001489719">
    <property type="component" value="Unassembled WGS sequence"/>
</dbReference>
<sequence>MDPMHSPQQGDPVLAKDLALPEHIEQLPDGMLWTDVPDTPKYLSSVGTGEIENLRFSPRSSWFERIPNAVWVQNMHTDEISVVVSQYGPNRQISGAGVTASATGGGLSYNTTSFTGPATTKTLGPCTDTSRCWSKFPLWTRRNGFGVITIFKGSNKKLYIENDKVMAGFTAYFDDTPNLKMVNYKGEVITQNPQGIEPKY</sequence>
<dbReference type="EMBL" id="MU970268">
    <property type="protein sequence ID" value="KAK9318910.1"/>
    <property type="molecule type" value="Genomic_DNA"/>
</dbReference>
<evidence type="ECO:0000313" key="1">
    <source>
        <dbReference type="EMBL" id="KAK9318910.1"/>
    </source>
</evidence>
<proteinExistence type="predicted"/>
<gene>
    <name evidence="1" type="ORF">V1517DRAFT_311184</name>
</gene>
<evidence type="ECO:0000313" key="2">
    <source>
        <dbReference type="Proteomes" id="UP001489719"/>
    </source>
</evidence>
<organism evidence="1 2">
    <name type="scientific">Lipomyces orientalis</name>
    <dbReference type="NCBI Taxonomy" id="1233043"/>
    <lineage>
        <taxon>Eukaryota</taxon>
        <taxon>Fungi</taxon>
        <taxon>Dikarya</taxon>
        <taxon>Ascomycota</taxon>
        <taxon>Saccharomycotina</taxon>
        <taxon>Lipomycetes</taxon>
        <taxon>Lipomycetales</taxon>
        <taxon>Lipomycetaceae</taxon>
        <taxon>Lipomyces</taxon>
    </lineage>
</organism>
<comment type="caution">
    <text evidence="1">The sequence shown here is derived from an EMBL/GenBank/DDBJ whole genome shotgun (WGS) entry which is preliminary data.</text>
</comment>
<name>A0ACC3TD46_9ASCO</name>
<keyword evidence="2" id="KW-1185">Reference proteome</keyword>